<organism evidence="2 3">
    <name type="scientific">Symbiodinium microadriaticum</name>
    <name type="common">Dinoflagellate</name>
    <name type="synonym">Zooxanthella microadriatica</name>
    <dbReference type="NCBI Taxonomy" id="2951"/>
    <lineage>
        <taxon>Eukaryota</taxon>
        <taxon>Sar</taxon>
        <taxon>Alveolata</taxon>
        <taxon>Dinophyceae</taxon>
        <taxon>Suessiales</taxon>
        <taxon>Symbiodiniaceae</taxon>
        <taxon>Symbiodinium</taxon>
    </lineage>
</organism>
<keyword evidence="3" id="KW-1185">Reference proteome</keyword>
<dbReference type="EMBL" id="LSRX01000691">
    <property type="protein sequence ID" value="OLP90864.1"/>
    <property type="molecule type" value="Genomic_DNA"/>
</dbReference>
<keyword evidence="1" id="KW-0812">Transmembrane</keyword>
<name>A0A1Q9D6R2_SYMMI</name>
<dbReference type="Proteomes" id="UP000186817">
    <property type="component" value="Unassembled WGS sequence"/>
</dbReference>
<feature type="transmembrane region" description="Helical" evidence="1">
    <location>
        <begin position="18"/>
        <end position="38"/>
    </location>
</feature>
<comment type="caution">
    <text evidence="2">The sequence shown here is derived from an EMBL/GenBank/DDBJ whole genome shotgun (WGS) entry which is preliminary data.</text>
</comment>
<gene>
    <name evidence="2" type="ORF">AK812_SmicGene27494</name>
</gene>
<accession>A0A1Q9D6R2</accession>
<evidence type="ECO:0000256" key="1">
    <source>
        <dbReference type="SAM" id="Phobius"/>
    </source>
</evidence>
<dbReference type="AlphaFoldDB" id="A0A1Q9D6R2"/>
<evidence type="ECO:0000313" key="3">
    <source>
        <dbReference type="Proteomes" id="UP000186817"/>
    </source>
</evidence>
<sequence>MCAASCIFLADSSWHVNFPSYSVAWIIFLYSHLCTIHLRACALKPFSLHFFNPSFGLTNLDGRLL</sequence>
<proteinExistence type="predicted"/>
<protein>
    <submittedName>
        <fullName evidence="2">Uncharacterized protein</fullName>
    </submittedName>
</protein>
<evidence type="ECO:0000313" key="2">
    <source>
        <dbReference type="EMBL" id="OLP90864.1"/>
    </source>
</evidence>
<reference evidence="2 3" key="1">
    <citation type="submission" date="2016-02" db="EMBL/GenBank/DDBJ databases">
        <title>Genome analysis of coral dinoflagellate symbionts highlights evolutionary adaptations to a symbiotic lifestyle.</title>
        <authorList>
            <person name="Aranda M."/>
            <person name="Li Y."/>
            <person name="Liew Y.J."/>
            <person name="Baumgarten S."/>
            <person name="Simakov O."/>
            <person name="Wilson M."/>
            <person name="Piel J."/>
            <person name="Ashoor H."/>
            <person name="Bougouffa S."/>
            <person name="Bajic V.B."/>
            <person name="Ryu T."/>
            <person name="Ravasi T."/>
            <person name="Bayer T."/>
            <person name="Micklem G."/>
            <person name="Kim H."/>
            <person name="Bhak J."/>
            <person name="Lajeunesse T.C."/>
            <person name="Voolstra C.R."/>
        </authorList>
    </citation>
    <scope>NUCLEOTIDE SEQUENCE [LARGE SCALE GENOMIC DNA]</scope>
    <source>
        <strain evidence="2 3">CCMP2467</strain>
    </source>
</reference>
<keyword evidence="1" id="KW-1133">Transmembrane helix</keyword>
<keyword evidence="1" id="KW-0472">Membrane</keyword>
<feature type="non-terminal residue" evidence="2">
    <location>
        <position position="65"/>
    </location>
</feature>